<gene>
    <name evidence="1" type="ORF">DD666_10610</name>
</gene>
<dbReference type="InterPro" id="IPR007460">
    <property type="entry name" value="BrnT_toxin"/>
</dbReference>
<dbReference type="EMBL" id="DOEK01000027">
    <property type="protein sequence ID" value="HBP29854.1"/>
    <property type="molecule type" value="Genomic_DNA"/>
</dbReference>
<dbReference type="Proteomes" id="UP000264036">
    <property type="component" value="Unassembled WGS sequence"/>
</dbReference>
<dbReference type="Pfam" id="PF04365">
    <property type="entry name" value="BrnT_toxin"/>
    <property type="match status" value="1"/>
</dbReference>
<reference evidence="1 2" key="1">
    <citation type="journal article" date="2018" name="Nat. Biotechnol.">
        <title>A standardized bacterial taxonomy based on genome phylogeny substantially revises the tree of life.</title>
        <authorList>
            <person name="Parks D.H."/>
            <person name="Chuvochina M."/>
            <person name="Waite D.W."/>
            <person name="Rinke C."/>
            <person name="Skarshewski A."/>
            <person name="Chaumeil P.A."/>
            <person name="Hugenholtz P."/>
        </authorList>
    </citation>
    <scope>NUCLEOTIDE SEQUENCE [LARGE SCALE GENOMIC DNA]</scope>
    <source>
        <strain evidence="1">UBA10707</strain>
    </source>
</reference>
<comment type="caution">
    <text evidence="1">The sequence shown here is derived from an EMBL/GenBank/DDBJ whole genome shotgun (WGS) entry which is preliminary data.</text>
</comment>
<name>A0A356LG02_9BURK</name>
<evidence type="ECO:0000313" key="1">
    <source>
        <dbReference type="EMBL" id="HBP29854.1"/>
    </source>
</evidence>
<dbReference type="InterPro" id="IPR038573">
    <property type="entry name" value="BrnT_sf"/>
</dbReference>
<evidence type="ECO:0000313" key="2">
    <source>
        <dbReference type="Proteomes" id="UP000264036"/>
    </source>
</evidence>
<dbReference type="Gene3D" id="3.10.450.530">
    <property type="entry name" value="Ribonuclease toxin, BrnT, of type II toxin-antitoxin system"/>
    <property type="match status" value="1"/>
</dbReference>
<dbReference type="AlphaFoldDB" id="A0A356LG02"/>
<organism evidence="1 2">
    <name type="scientific">Advenella kashmirensis</name>
    <dbReference type="NCBI Taxonomy" id="310575"/>
    <lineage>
        <taxon>Bacteria</taxon>
        <taxon>Pseudomonadati</taxon>
        <taxon>Pseudomonadota</taxon>
        <taxon>Betaproteobacteria</taxon>
        <taxon>Burkholderiales</taxon>
        <taxon>Alcaligenaceae</taxon>
    </lineage>
</organism>
<proteinExistence type="predicted"/>
<protein>
    <submittedName>
        <fullName evidence="1">BrnT family toxin</fullName>
    </submittedName>
</protein>
<sequence length="91" mass="10642">MDISCDPVKNRRNIVMRGISFAAVRDMDFGTAIALPDRRRDYGEERWQVLGMINGRLHMLVFTWRGETMHVISLRKANKREVKCYEQAARS</sequence>
<accession>A0A356LG02</accession>